<feature type="domain" description="Metallo-beta-lactamase" evidence="1">
    <location>
        <begin position="22"/>
        <end position="231"/>
    </location>
</feature>
<reference evidence="2 3" key="1">
    <citation type="submission" date="2019-11" db="EMBL/GenBank/DDBJ databases">
        <title>Comparative genomics of hydrocarbon-degrading Desulfosarcina strains.</title>
        <authorList>
            <person name="Watanabe M."/>
            <person name="Kojima H."/>
            <person name="Fukui M."/>
        </authorList>
    </citation>
    <scope>NUCLEOTIDE SEQUENCE [LARGE SCALE GENOMIC DNA]</scope>
    <source>
        <strain evidence="2 3">28bB2T</strain>
    </source>
</reference>
<dbReference type="InterPro" id="IPR036388">
    <property type="entry name" value="WH-like_DNA-bd_sf"/>
</dbReference>
<dbReference type="PANTHER" id="PTHR23131:SF4">
    <property type="entry name" value="METALLO-BETA-LACTAMASE SUPERFAMILY POTEIN"/>
    <property type="match status" value="1"/>
</dbReference>
<sequence length="326" mass="36842">MNEVLPDMFSLSIPMPTKPGDYVNSYLVRGNKKCLLIDTGWRTPEAFDSLKKQLAEIGVRLDNISRIVATHIHPDHYGLVGKLKQFSNATIYLHYREVEFINSRYINMDALIQHVETLLSVNGVPPGEMPEMGKAFAGIEPVLPDVILRGGEQINFNRFHFQVLWTPGHSAGHICLYEPEQRVLLTGDHVLPAIATNVGLNPQSDFNPLKEYLDSLDTLSQLDVSLVLPGHGYPFTNLKQRIEQLNQHYKQRNSEILATLKDTPKTVYQIARQIAWYSSTGSGLDGLGAWERRMAILETFSHMEAMRADGMVDKMAVGKIILYERR</sequence>
<dbReference type="Gene3D" id="3.60.15.10">
    <property type="entry name" value="Ribonuclease Z/Hydroxyacylglutathione hydrolase-like"/>
    <property type="match status" value="1"/>
</dbReference>
<protein>
    <recommendedName>
        <fullName evidence="1">Metallo-beta-lactamase domain-containing protein</fullName>
    </recommendedName>
</protein>
<accession>A0A5K7ZRL8</accession>
<dbReference type="Proteomes" id="UP000425960">
    <property type="component" value="Chromosome"/>
</dbReference>
<dbReference type="PANTHER" id="PTHR23131">
    <property type="entry name" value="ENDORIBONUCLEASE LACTB2"/>
    <property type="match status" value="1"/>
</dbReference>
<dbReference type="InterPro" id="IPR036866">
    <property type="entry name" value="RibonucZ/Hydroxyglut_hydro"/>
</dbReference>
<dbReference type="EMBL" id="AP021876">
    <property type="protein sequence ID" value="BBO82073.1"/>
    <property type="molecule type" value="Genomic_DNA"/>
</dbReference>
<name>A0A5K7ZRL8_9BACT</name>
<dbReference type="Pfam" id="PF00753">
    <property type="entry name" value="Lactamase_B"/>
    <property type="match status" value="1"/>
</dbReference>
<organism evidence="2 3">
    <name type="scientific">Desulfosarcina ovata subsp. sediminis</name>
    <dbReference type="NCBI Taxonomy" id="885957"/>
    <lineage>
        <taxon>Bacteria</taxon>
        <taxon>Pseudomonadati</taxon>
        <taxon>Thermodesulfobacteriota</taxon>
        <taxon>Desulfobacteria</taxon>
        <taxon>Desulfobacterales</taxon>
        <taxon>Desulfosarcinaceae</taxon>
        <taxon>Desulfosarcina</taxon>
    </lineage>
</organism>
<dbReference type="AlphaFoldDB" id="A0A5K7ZRL8"/>
<dbReference type="InterPro" id="IPR050662">
    <property type="entry name" value="Sec-metab_biosynth-thioest"/>
</dbReference>
<dbReference type="RefSeq" id="WP_155322619.1">
    <property type="nucleotide sequence ID" value="NZ_AP021876.1"/>
</dbReference>
<evidence type="ECO:0000259" key="1">
    <source>
        <dbReference type="SMART" id="SM00849"/>
    </source>
</evidence>
<dbReference type="CDD" id="cd07725">
    <property type="entry name" value="TTHA1429-like_MBL-fold"/>
    <property type="match status" value="1"/>
</dbReference>
<gene>
    <name evidence="2" type="ORF">DSCO28_26390</name>
</gene>
<evidence type="ECO:0000313" key="2">
    <source>
        <dbReference type="EMBL" id="BBO82073.1"/>
    </source>
</evidence>
<dbReference type="Gene3D" id="1.10.10.10">
    <property type="entry name" value="Winged helix-like DNA-binding domain superfamily/Winged helix DNA-binding domain"/>
    <property type="match status" value="1"/>
</dbReference>
<dbReference type="SUPFAM" id="SSF56281">
    <property type="entry name" value="Metallo-hydrolase/oxidoreductase"/>
    <property type="match status" value="1"/>
</dbReference>
<dbReference type="KEGG" id="dov:DSCO28_26390"/>
<dbReference type="SMART" id="SM00849">
    <property type="entry name" value="Lactamase_B"/>
    <property type="match status" value="1"/>
</dbReference>
<evidence type="ECO:0000313" key="3">
    <source>
        <dbReference type="Proteomes" id="UP000425960"/>
    </source>
</evidence>
<dbReference type="InterPro" id="IPR001279">
    <property type="entry name" value="Metallo-B-lactamas"/>
</dbReference>
<proteinExistence type="predicted"/>